<evidence type="ECO:0000256" key="5">
    <source>
        <dbReference type="ARBA" id="ARBA00022679"/>
    </source>
</evidence>
<evidence type="ECO:0000256" key="2">
    <source>
        <dbReference type="ARBA" id="ARBA00005810"/>
    </source>
</evidence>
<organism evidence="14 15">
    <name type="scientific">Jiella endophytica</name>
    <dbReference type="NCBI Taxonomy" id="2558362"/>
    <lineage>
        <taxon>Bacteria</taxon>
        <taxon>Pseudomonadati</taxon>
        <taxon>Pseudomonadota</taxon>
        <taxon>Alphaproteobacteria</taxon>
        <taxon>Hyphomicrobiales</taxon>
        <taxon>Aurantimonadaceae</taxon>
        <taxon>Jiella</taxon>
    </lineage>
</organism>
<comment type="similarity">
    <text evidence="2">Belongs to the HPPK family.</text>
</comment>
<evidence type="ECO:0000256" key="8">
    <source>
        <dbReference type="ARBA" id="ARBA00022840"/>
    </source>
</evidence>
<dbReference type="EC" id="2.7.6.3" evidence="3"/>
<dbReference type="CDD" id="cd00483">
    <property type="entry name" value="HPPK"/>
    <property type="match status" value="1"/>
</dbReference>
<protein>
    <recommendedName>
        <fullName evidence="4">2-amino-4-hydroxy-6-hydroxymethyldihydropteridine pyrophosphokinase</fullName>
        <ecNumber evidence="3">2.7.6.3</ecNumber>
    </recommendedName>
    <alternativeName>
        <fullName evidence="11">6-hydroxymethyl-7,8-dihydropterin pyrophosphokinase</fullName>
    </alternativeName>
    <alternativeName>
        <fullName evidence="12">7,8-dihydro-6-hydroxymethylpterin-pyrophosphokinase</fullName>
    </alternativeName>
</protein>
<evidence type="ECO:0000256" key="1">
    <source>
        <dbReference type="ARBA" id="ARBA00005051"/>
    </source>
</evidence>
<comment type="pathway">
    <text evidence="1">Cofactor biosynthesis; tetrahydrofolate biosynthesis; 2-amino-4-hydroxy-6-hydroxymethyl-7,8-dihydropteridine diphosphate from 7,8-dihydroneopterin triphosphate: step 4/4.</text>
</comment>
<comment type="function">
    <text evidence="10">Catalyzes the transfer of pyrophosphate from adenosine triphosphate (ATP) to 6-hydroxymethyl-7,8-dihydropterin, an enzymatic step in folate biosynthesis pathway.</text>
</comment>
<dbReference type="AlphaFoldDB" id="A0A4Y8RSZ5"/>
<dbReference type="GO" id="GO:0046656">
    <property type="term" value="P:folic acid biosynthetic process"/>
    <property type="evidence" value="ECO:0007669"/>
    <property type="project" value="UniProtKB-KW"/>
</dbReference>
<feature type="domain" description="7,8-dihydro-6-hydroxymethylpterin-pyrophosphokinase" evidence="13">
    <location>
        <begin position="89"/>
        <end position="100"/>
    </location>
</feature>
<reference evidence="14 15" key="1">
    <citation type="submission" date="2019-03" db="EMBL/GenBank/DDBJ databases">
        <title>Jiella endophytica sp. nov., a novel endophytic bacterium isolated from root of Ficus microcarpa Linn. f.</title>
        <authorList>
            <person name="Tuo L."/>
        </authorList>
    </citation>
    <scope>NUCLEOTIDE SEQUENCE [LARGE SCALE GENOMIC DNA]</scope>
    <source>
        <strain evidence="14 15">CBS5Q-3</strain>
    </source>
</reference>
<evidence type="ECO:0000313" key="15">
    <source>
        <dbReference type="Proteomes" id="UP000298179"/>
    </source>
</evidence>
<evidence type="ECO:0000256" key="7">
    <source>
        <dbReference type="ARBA" id="ARBA00022777"/>
    </source>
</evidence>
<dbReference type="RefSeq" id="WP_134760050.1">
    <property type="nucleotide sequence ID" value="NZ_SOZD01000001.1"/>
</dbReference>
<dbReference type="UniPathway" id="UPA00077">
    <property type="reaction ID" value="UER00155"/>
</dbReference>
<comment type="caution">
    <text evidence="14">The sequence shown here is derived from an EMBL/GenBank/DDBJ whole genome shotgun (WGS) entry which is preliminary data.</text>
</comment>
<accession>A0A4Y8RSZ5</accession>
<keyword evidence="6" id="KW-0547">Nucleotide-binding</keyword>
<keyword evidence="5 14" id="KW-0808">Transferase</keyword>
<evidence type="ECO:0000256" key="3">
    <source>
        <dbReference type="ARBA" id="ARBA00013253"/>
    </source>
</evidence>
<evidence type="ECO:0000256" key="10">
    <source>
        <dbReference type="ARBA" id="ARBA00029409"/>
    </source>
</evidence>
<dbReference type="Gene3D" id="3.30.70.560">
    <property type="entry name" value="7,8-Dihydro-6-hydroxymethylpterin-pyrophosphokinase HPPK"/>
    <property type="match status" value="1"/>
</dbReference>
<dbReference type="OrthoDB" id="9808041at2"/>
<proteinExistence type="inferred from homology"/>
<dbReference type="Proteomes" id="UP000298179">
    <property type="component" value="Unassembled WGS sequence"/>
</dbReference>
<dbReference type="PANTHER" id="PTHR43071:SF1">
    <property type="entry name" value="2-AMINO-4-HYDROXY-6-HYDROXYMETHYLDIHYDROPTERIDINE PYROPHOSPHOKINASE"/>
    <property type="match status" value="1"/>
</dbReference>
<dbReference type="NCBIfam" id="TIGR01498">
    <property type="entry name" value="folK"/>
    <property type="match status" value="1"/>
</dbReference>
<dbReference type="GO" id="GO:0016301">
    <property type="term" value="F:kinase activity"/>
    <property type="evidence" value="ECO:0007669"/>
    <property type="project" value="UniProtKB-KW"/>
</dbReference>
<keyword evidence="7 14" id="KW-0418">Kinase</keyword>
<keyword evidence="15" id="KW-1185">Reference proteome</keyword>
<evidence type="ECO:0000259" key="13">
    <source>
        <dbReference type="PROSITE" id="PS00794"/>
    </source>
</evidence>
<dbReference type="PROSITE" id="PS00794">
    <property type="entry name" value="HPPK"/>
    <property type="match status" value="1"/>
</dbReference>
<evidence type="ECO:0000256" key="12">
    <source>
        <dbReference type="ARBA" id="ARBA00033413"/>
    </source>
</evidence>
<name>A0A4Y8RSZ5_9HYPH</name>
<dbReference type="GO" id="GO:0003848">
    <property type="term" value="F:2-amino-4-hydroxy-6-hydroxymethyldihydropteridine diphosphokinase activity"/>
    <property type="evidence" value="ECO:0007669"/>
    <property type="project" value="UniProtKB-EC"/>
</dbReference>
<dbReference type="InterPro" id="IPR000550">
    <property type="entry name" value="Hppk"/>
</dbReference>
<dbReference type="GO" id="GO:0046654">
    <property type="term" value="P:tetrahydrofolate biosynthetic process"/>
    <property type="evidence" value="ECO:0007669"/>
    <property type="project" value="UniProtKB-UniPathway"/>
</dbReference>
<keyword evidence="8" id="KW-0067">ATP-binding</keyword>
<dbReference type="EMBL" id="SOZD01000001">
    <property type="protein sequence ID" value="TFF27440.1"/>
    <property type="molecule type" value="Genomic_DNA"/>
</dbReference>
<dbReference type="GO" id="GO:0005524">
    <property type="term" value="F:ATP binding"/>
    <property type="evidence" value="ECO:0007669"/>
    <property type="project" value="UniProtKB-KW"/>
</dbReference>
<dbReference type="SUPFAM" id="SSF55083">
    <property type="entry name" value="6-hydroxymethyl-7,8-dihydropterin pyrophosphokinase, HPPK"/>
    <property type="match status" value="1"/>
</dbReference>
<dbReference type="PANTHER" id="PTHR43071">
    <property type="entry name" value="2-AMINO-4-HYDROXY-6-HYDROXYMETHYLDIHYDROPTERIDINE PYROPHOSPHOKINASE"/>
    <property type="match status" value="1"/>
</dbReference>
<evidence type="ECO:0000256" key="11">
    <source>
        <dbReference type="ARBA" id="ARBA00029766"/>
    </source>
</evidence>
<evidence type="ECO:0000313" key="14">
    <source>
        <dbReference type="EMBL" id="TFF27440.1"/>
    </source>
</evidence>
<evidence type="ECO:0000256" key="9">
    <source>
        <dbReference type="ARBA" id="ARBA00022909"/>
    </source>
</evidence>
<gene>
    <name evidence="14" type="primary">folK</name>
    <name evidence="14" type="ORF">E3C22_02985</name>
</gene>
<sequence>MSARAYLGLGGNVGDARATMAAALKRIDQRQDCSVVAVSRLYRTPPWGKTDQPEFLNACAAVDTRLSPRALLELCLETERAFKRVRAERWGPRTLDIDVLDYDGRPFSDDALTLPHPRIGERAFVLVPLADVARELVIDGATVSARLAETTVAGIDAVTDSGGWWKA</sequence>
<keyword evidence="9" id="KW-0289">Folate biosynthesis</keyword>
<dbReference type="Pfam" id="PF01288">
    <property type="entry name" value="HPPK"/>
    <property type="match status" value="1"/>
</dbReference>
<evidence type="ECO:0000256" key="4">
    <source>
        <dbReference type="ARBA" id="ARBA00016218"/>
    </source>
</evidence>
<evidence type="ECO:0000256" key="6">
    <source>
        <dbReference type="ARBA" id="ARBA00022741"/>
    </source>
</evidence>
<dbReference type="InterPro" id="IPR035907">
    <property type="entry name" value="Hppk_sf"/>
</dbReference>